<dbReference type="EMBL" id="CP003096">
    <property type="protein sequence ID" value="AER67306.1"/>
    <property type="molecule type" value="Genomic_DNA"/>
</dbReference>
<dbReference type="Proteomes" id="UP000005868">
    <property type="component" value="Chromosome"/>
</dbReference>
<dbReference type="STRING" id="580340.Tlie_1584"/>
<organism evidence="1 2">
    <name type="scientific">Thermovirga lienii (strain ATCC BAA-1197 / DSM 17291 / Cas60314)</name>
    <dbReference type="NCBI Taxonomy" id="580340"/>
    <lineage>
        <taxon>Bacteria</taxon>
        <taxon>Thermotogati</taxon>
        <taxon>Synergistota</taxon>
        <taxon>Synergistia</taxon>
        <taxon>Synergistales</taxon>
        <taxon>Thermovirgaceae</taxon>
        <taxon>Thermovirga</taxon>
    </lineage>
</organism>
<gene>
    <name evidence="1" type="ordered locus">Tlie_1584</name>
</gene>
<accession>G7V7Q2</accession>
<proteinExistence type="predicted"/>
<sequence>MIRVIVFFLVFLNLFCVSQAPSWGLGKPGNMIQVPIEESLVKMRTVQFEDVKKSFLSRFGGDPSRWPEPFKKIHEIGVKWSLRAMKSRYYKNVLNDEIKEKMLLQINNPAEYWARNIYNGWDYGEWFDASHLTVEGLPVFLLERYMEDIFPLAWIDIKGSLRTKEYMLKLKDSQFRPSNTYDKKVALQRREDVFTYNEKIIETAKRYEREMDLPFLMVLSRFVDTNWPGDASVEKKLETHKREVEKIASKALQERKAIFLKAFLDRLPVMSYSWMDEPYTEVQLHVDPRGEDKTFEFVGSIVNIYGAPDKVRSEDEKVPFEERKAFGVKWEYSVHGFQIEEGAEVFEASGKDGIFLRTDNGKEVCFVAIPGRSSLVGTYKVTIIFPEVTIPKEIRKEICDQFFEAFVSASEVFFKGSTKQVGDGSVSKEGKEKRELLISCSLREGESGALNLNSETFVIINILVKEKDKPVPNARVAVRKPKIGEVWSSNAIAANEETLYITTDPLGRSSIIFTPPKAEELEVNDPGVNEVSILLEEEETEAVKEIKIKLELPSVLRARVENQFLPKGRAFYNRIYFSVDGGSKGPKEGICKVALRATSGNGLFSLSSEGPWVKDRISLEVQYGKEYVVLYKCNYDEELKSPFEENVIVEVPEMNLYDMQTFKVGAEPNIGRVEIAGSENPIPGAYVPLKLILEDNADGQGYLDSLLKSYRLKPVLEIEPVEFEPIPSENPKNERILNGLLDRASGVVVENSEWSFDPTDFTLVRQGDSQWVLVKRDMYSKDMQEKMDANVFPGFTPLSWGNYKFRITLHFEDEDNKYDELMSTYEERVSVHPQLEDQEDKLSLLPLLVFFRAVCPREYMLEPSYDIELAFREGKIEEGAFLLGKAFSELFSVPEELSPSAEAKLKRLKTLAAAAEGKPFEEISDLEIIRSLRSFKESFLATVGGLYAEELLKDAGGAGQVPSSLEQLSNAQIKILKIIQAFLDGFGDYGFVVVFCDSVEELTLYDKETGKRLKPIKGEIFTIKSENEDRLWVGRGVFLVPLRLGENLVMDVRSPKDSVLAMKILPNGINMRRFCVGKSRERVNIYGDVVLP</sequence>
<protein>
    <submittedName>
        <fullName evidence="1">Uncharacterized protein</fullName>
    </submittedName>
</protein>
<name>G7V7Q2_THELD</name>
<dbReference type="HOGENOM" id="CLU_284393_0_0_0"/>
<reference evidence="1 2" key="2">
    <citation type="journal article" date="2012" name="Stand. Genomic Sci.">
        <title>Genome sequence of the moderately thermophilic, amino-acid-degrading and sulfur-reducing bacterium Thermovirga lienii type strain (Cas60314(T)).</title>
        <authorList>
            <person name="Goker M."/>
            <person name="Saunders E."/>
            <person name="Lapidus A."/>
            <person name="Nolan M."/>
            <person name="Lucas S."/>
            <person name="Hammon N."/>
            <person name="Deshpande S."/>
            <person name="Cheng J.F."/>
            <person name="Han C."/>
            <person name="Tapia R."/>
            <person name="Goodwin L.A."/>
            <person name="Pitluck S."/>
            <person name="Liolios K."/>
            <person name="Mavromatis K."/>
            <person name="Pagani I."/>
            <person name="Ivanova N."/>
            <person name="Mikhailova N."/>
            <person name="Pati A."/>
            <person name="Chen A."/>
            <person name="Palaniappan K."/>
            <person name="Land M."/>
            <person name="Chang Y.J."/>
            <person name="Jeffries C.D."/>
            <person name="Brambilla E.M."/>
            <person name="Rohde M."/>
            <person name="Spring S."/>
            <person name="Detter J.C."/>
            <person name="Woyke T."/>
            <person name="Bristow J."/>
            <person name="Eisen J.A."/>
            <person name="Markowitz V."/>
            <person name="Hugenholtz P."/>
            <person name="Kyrpides N.C."/>
            <person name="Klenk H.P."/>
        </authorList>
    </citation>
    <scope>NUCLEOTIDE SEQUENCE [LARGE SCALE GENOMIC DNA]</scope>
    <source>
        <strain evidence="2">ATCC BAA-1197 / DSM 17291 / Cas60314</strain>
    </source>
</reference>
<evidence type="ECO:0000313" key="1">
    <source>
        <dbReference type="EMBL" id="AER67306.1"/>
    </source>
</evidence>
<evidence type="ECO:0000313" key="2">
    <source>
        <dbReference type="Proteomes" id="UP000005868"/>
    </source>
</evidence>
<dbReference type="KEGG" id="tli:Tlie_1584"/>
<keyword evidence="2" id="KW-1185">Reference proteome</keyword>
<reference evidence="2" key="1">
    <citation type="submission" date="2011-10" db="EMBL/GenBank/DDBJ databases">
        <title>The complete genome of chromosome of Thermovirga lienii DSM 17291.</title>
        <authorList>
            <consortium name="US DOE Joint Genome Institute (JGI-PGF)"/>
            <person name="Lucas S."/>
            <person name="Copeland A."/>
            <person name="Lapidus A."/>
            <person name="Glavina del Rio T."/>
            <person name="Dalin E."/>
            <person name="Tice H."/>
            <person name="Bruce D."/>
            <person name="Goodwin L."/>
            <person name="Pitluck S."/>
            <person name="Peters L."/>
            <person name="Mikhailova N."/>
            <person name="Saunders E."/>
            <person name="Kyrpides N."/>
            <person name="Mavromatis K."/>
            <person name="Ivanova N."/>
            <person name="Last F.I."/>
            <person name="Brettin T."/>
            <person name="Detter J.C."/>
            <person name="Han C."/>
            <person name="Larimer F."/>
            <person name="Land M."/>
            <person name="Hauser L."/>
            <person name="Markowitz V."/>
            <person name="Cheng J.-F."/>
            <person name="Hugenholtz P."/>
            <person name="Woyke T."/>
            <person name="Wu D."/>
            <person name="Spring S."/>
            <person name="Schroeder M."/>
            <person name="Brambilla E.-M."/>
            <person name="Klenk H.-P."/>
            <person name="Eisen J.A."/>
        </authorList>
    </citation>
    <scope>NUCLEOTIDE SEQUENCE [LARGE SCALE GENOMIC DNA]</scope>
    <source>
        <strain evidence="2">ATCC BAA-1197 / DSM 17291 / Cas60314</strain>
    </source>
</reference>
<dbReference type="AlphaFoldDB" id="G7V7Q2"/>